<sequence length="71" mass="8122">MEIMATHRHILAISIVLPLRLVFFWCATILIDRLLMTMGGKSCQWCGMRNHRVHEAASGTLNLRPFSPSRD</sequence>
<evidence type="ECO:0000313" key="2">
    <source>
        <dbReference type="EMBL" id="KAJ4495418.1"/>
    </source>
</evidence>
<accession>A0ABQ8VIV2</accession>
<gene>
    <name evidence="2" type="ORF">C8R41DRAFT_827898</name>
</gene>
<comment type="caution">
    <text evidence="2">The sequence shown here is derived from an EMBL/GenBank/DDBJ whole genome shotgun (WGS) entry which is preliminary data.</text>
</comment>
<protein>
    <recommendedName>
        <fullName evidence="4">Secreted protein</fullName>
    </recommendedName>
</protein>
<keyword evidence="3" id="KW-1185">Reference proteome</keyword>
<evidence type="ECO:0000256" key="1">
    <source>
        <dbReference type="SAM" id="Phobius"/>
    </source>
</evidence>
<dbReference type="EMBL" id="JANVFT010000030">
    <property type="protein sequence ID" value="KAJ4495418.1"/>
    <property type="molecule type" value="Genomic_DNA"/>
</dbReference>
<organism evidence="2 3">
    <name type="scientific">Lentinula lateritia</name>
    <dbReference type="NCBI Taxonomy" id="40482"/>
    <lineage>
        <taxon>Eukaryota</taxon>
        <taxon>Fungi</taxon>
        <taxon>Dikarya</taxon>
        <taxon>Basidiomycota</taxon>
        <taxon>Agaricomycotina</taxon>
        <taxon>Agaricomycetes</taxon>
        <taxon>Agaricomycetidae</taxon>
        <taxon>Agaricales</taxon>
        <taxon>Marasmiineae</taxon>
        <taxon>Omphalotaceae</taxon>
        <taxon>Lentinula</taxon>
    </lineage>
</organism>
<reference evidence="2" key="1">
    <citation type="submission" date="2022-08" db="EMBL/GenBank/DDBJ databases">
        <title>A Global Phylogenomic Analysis of the Shiitake Genus Lentinula.</title>
        <authorList>
            <consortium name="DOE Joint Genome Institute"/>
            <person name="Sierra-Patev S."/>
            <person name="Min B."/>
            <person name="Naranjo-Ortiz M."/>
            <person name="Looney B."/>
            <person name="Konkel Z."/>
            <person name="Slot J.C."/>
            <person name="Sakamoto Y."/>
            <person name="Steenwyk J.L."/>
            <person name="Rokas A."/>
            <person name="Carro J."/>
            <person name="Camarero S."/>
            <person name="Ferreira P."/>
            <person name="Molpeceres G."/>
            <person name="Ruiz-Duenas F.J."/>
            <person name="Serrano A."/>
            <person name="Henrissat B."/>
            <person name="Drula E."/>
            <person name="Hughes K.W."/>
            <person name="Mata J.L."/>
            <person name="Ishikawa N.K."/>
            <person name="Vargas-Isla R."/>
            <person name="Ushijima S."/>
            <person name="Smith C.A."/>
            <person name="Ahrendt S."/>
            <person name="Andreopoulos W."/>
            <person name="He G."/>
            <person name="Labutti K."/>
            <person name="Lipzen A."/>
            <person name="Ng V."/>
            <person name="Riley R."/>
            <person name="Sandor L."/>
            <person name="Barry K."/>
            <person name="Martinez A.T."/>
            <person name="Xiao Y."/>
            <person name="Gibbons J.G."/>
            <person name="Terashima K."/>
            <person name="Grigoriev I.V."/>
            <person name="Hibbett D.S."/>
        </authorList>
    </citation>
    <scope>NUCLEOTIDE SEQUENCE</scope>
    <source>
        <strain evidence="2">RHP3577 ss4</strain>
    </source>
</reference>
<keyword evidence="1" id="KW-0472">Membrane</keyword>
<proteinExistence type="predicted"/>
<evidence type="ECO:0008006" key="4">
    <source>
        <dbReference type="Google" id="ProtNLM"/>
    </source>
</evidence>
<dbReference type="Proteomes" id="UP001150217">
    <property type="component" value="Unassembled WGS sequence"/>
</dbReference>
<keyword evidence="1" id="KW-1133">Transmembrane helix</keyword>
<name>A0ABQ8VIV2_9AGAR</name>
<keyword evidence="1" id="KW-0812">Transmembrane</keyword>
<evidence type="ECO:0000313" key="3">
    <source>
        <dbReference type="Proteomes" id="UP001150217"/>
    </source>
</evidence>
<feature type="transmembrane region" description="Helical" evidence="1">
    <location>
        <begin position="12"/>
        <end position="31"/>
    </location>
</feature>